<reference evidence="3 4" key="1">
    <citation type="submission" date="2024-05" db="EMBL/GenBank/DDBJ databases">
        <title>Long read based assembly of the Candida bracarensis genome reveals expanded adhesin content.</title>
        <authorList>
            <person name="Marcet-Houben M."/>
            <person name="Ksiezopolska E."/>
            <person name="Gabaldon T."/>
        </authorList>
    </citation>
    <scope>NUCLEOTIDE SEQUENCE [LARGE SCALE GENOMIC DNA]</scope>
    <source>
        <strain evidence="3 4">CBM6</strain>
    </source>
</reference>
<feature type="region of interest" description="Disordered" evidence="1">
    <location>
        <begin position="23"/>
        <end position="75"/>
    </location>
</feature>
<evidence type="ECO:0000313" key="4">
    <source>
        <dbReference type="Proteomes" id="UP001623330"/>
    </source>
</evidence>
<organism evidence="3 4">
    <name type="scientific">Nakaseomyces bracarensis</name>
    <dbReference type="NCBI Taxonomy" id="273131"/>
    <lineage>
        <taxon>Eukaryota</taxon>
        <taxon>Fungi</taxon>
        <taxon>Dikarya</taxon>
        <taxon>Ascomycota</taxon>
        <taxon>Saccharomycotina</taxon>
        <taxon>Saccharomycetes</taxon>
        <taxon>Saccharomycetales</taxon>
        <taxon>Saccharomycetaceae</taxon>
        <taxon>Nakaseomyces</taxon>
    </lineage>
</organism>
<feature type="region of interest" description="Disordered" evidence="1">
    <location>
        <begin position="103"/>
        <end position="123"/>
    </location>
</feature>
<feature type="compositionally biased region" description="Basic and acidic residues" evidence="1">
    <location>
        <begin position="187"/>
        <end position="196"/>
    </location>
</feature>
<name>A0ABR4NMJ4_9SACH</name>
<feature type="compositionally biased region" description="Polar residues" evidence="1">
    <location>
        <begin position="197"/>
        <end position="210"/>
    </location>
</feature>
<feature type="region of interest" description="Disordered" evidence="1">
    <location>
        <begin position="186"/>
        <end position="210"/>
    </location>
</feature>
<accession>A0ABR4NMJ4</accession>
<feature type="compositionally biased region" description="Basic and acidic residues" evidence="1">
    <location>
        <begin position="50"/>
        <end position="75"/>
    </location>
</feature>
<evidence type="ECO:0000256" key="1">
    <source>
        <dbReference type="SAM" id="MobiDB-lite"/>
    </source>
</evidence>
<proteinExistence type="predicted"/>
<protein>
    <recommendedName>
        <fullName evidence="2">Rad61 Wapl domain-containing protein</fullName>
    </recommendedName>
</protein>
<evidence type="ECO:0000313" key="3">
    <source>
        <dbReference type="EMBL" id="KAL3229033.1"/>
    </source>
</evidence>
<dbReference type="Proteomes" id="UP001623330">
    <property type="component" value="Unassembled WGS sequence"/>
</dbReference>
<evidence type="ECO:0000259" key="2">
    <source>
        <dbReference type="Pfam" id="PF16997"/>
    </source>
</evidence>
<comment type="caution">
    <text evidence="3">The sequence shown here is derived from an EMBL/GenBank/DDBJ whole genome shotgun (WGS) entry which is preliminary data.</text>
</comment>
<dbReference type="InterPro" id="IPR038496">
    <property type="entry name" value="Rad61_Wapl_sf"/>
</dbReference>
<dbReference type="Pfam" id="PF16997">
    <property type="entry name" value="Wap1"/>
    <property type="match status" value="1"/>
</dbReference>
<keyword evidence="4" id="KW-1185">Reference proteome</keyword>
<dbReference type="Gene3D" id="1.25.10.60">
    <property type="entry name" value="Rad61, Wapl domain"/>
    <property type="match status" value="1"/>
</dbReference>
<dbReference type="EMBL" id="JBEVYD010000012">
    <property type="protein sequence ID" value="KAL3229033.1"/>
    <property type="molecule type" value="Genomic_DNA"/>
</dbReference>
<feature type="domain" description="Rad61 Wapl" evidence="2">
    <location>
        <begin position="210"/>
        <end position="398"/>
    </location>
</feature>
<dbReference type="InterPro" id="IPR031550">
    <property type="entry name" value="Rad61_Wapl"/>
</dbReference>
<gene>
    <name evidence="3" type="ORF">RNJ44_02120</name>
</gene>
<sequence>MKVYGRRSKPIKRPAEIIDFSDEETEIISNDSGLEYSKETSPSDQTEENLVSKEDIDNKDDRSVDDLKNAPRSDGFDELFSDTVLVGTSKLKKRKTYRKQISITSESNVESDEEEFNRSTDHETSIRDISDYLDQIQKQDCEARSIILNKVAETDDDKKEPMTHHESIEKAYGIKRTYLVDNTADNGEQKNEKEPVESNNANDALESSTTQHYRALTSMGSKLQYEDEVTELFQEFNNTKSHEDSIAALLEFIININNDLELLEYITKSNFKEFSNIIFRNRFLQISNPFVSLLLSDILLLLPNKRHVNDSLNTMVSSIYTCLLSQGDKDIANYDYHSYKHYREYLKLSQSNSKSIFQVGLELIIDYPKSIETLSQNDTLNIILLITQVFNKKLQKQHKLIEEEFFKALILLTNNLPRIFKHSKEVENLFHQLLHNSLQTIKTHSIKDEKCILSIALCLNTLLCFPINYKPEIIDYLRDTLTQLLGTLESEDQSNSISLQFLLLCYLNMCEERYILKTDITEDKKKVIETKILQILYSINGVNEVIQNNVILCASKFTHIS</sequence>